<evidence type="ECO:0008006" key="5">
    <source>
        <dbReference type="Google" id="ProtNLM"/>
    </source>
</evidence>
<accession>A0A7X5U6K9</accession>
<name>A0A7X5U6K9_9GAMM</name>
<organism evidence="3 4">
    <name type="scientific">Luteibacter anthropi</name>
    <dbReference type="NCBI Taxonomy" id="564369"/>
    <lineage>
        <taxon>Bacteria</taxon>
        <taxon>Pseudomonadati</taxon>
        <taxon>Pseudomonadota</taxon>
        <taxon>Gammaproteobacteria</taxon>
        <taxon>Lysobacterales</taxon>
        <taxon>Rhodanobacteraceae</taxon>
        <taxon>Luteibacter</taxon>
    </lineage>
</organism>
<dbReference type="Pfam" id="PF13309">
    <property type="entry name" value="HTH_22"/>
    <property type="match status" value="1"/>
</dbReference>
<dbReference type="InterPro" id="IPR013559">
    <property type="entry name" value="YheO"/>
</dbReference>
<feature type="domain" description="YheO-like" evidence="1">
    <location>
        <begin position="5"/>
        <end position="111"/>
    </location>
</feature>
<protein>
    <recommendedName>
        <fullName evidence="5">Transcriptional regulator</fullName>
    </recommendedName>
</protein>
<comment type="caution">
    <text evidence="3">The sequence shown here is derived from an EMBL/GenBank/DDBJ whole genome shotgun (WGS) entry which is preliminary data.</text>
</comment>
<dbReference type="PANTHER" id="PTHR35568:SF1">
    <property type="entry name" value="TRANSCRIPTIONAL REGULATOR DAUR"/>
    <property type="match status" value="1"/>
</dbReference>
<dbReference type="AlphaFoldDB" id="A0A7X5U6K9"/>
<dbReference type="Proteomes" id="UP000490980">
    <property type="component" value="Unassembled WGS sequence"/>
</dbReference>
<dbReference type="RefSeq" id="WP_166945447.1">
    <property type="nucleotide sequence ID" value="NZ_JAARLZ010000001.1"/>
</dbReference>
<evidence type="ECO:0000313" key="4">
    <source>
        <dbReference type="Proteomes" id="UP000490980"/>
    </source>
</evidence>
<evidence type="ECO:0000259" key="1">
    <source>
        <dbReference type="Pfam" id="PF08348"/>
    </source>
</evidence>
<dbReference type="PANTHER" id="PTHR35568">
    <property type="entry name" value="TRANSCRIPTIONAL REGULATOR DAUR"/>
    <property type="match status" value="1"/>
</dbReference>
<gene>
    <name evidence="3" type="ORF">HBF25_00255</name>
</gene>
<dbReference type="InterPro" id="IPR039446">
    <property type="entry name" value="DauR-like"/>
</dbReference>
<dbReference type="InterPro" id="IPR039445">
    <property type="entry name" value="DauR-like_HTH"/>
</dbReference>
<feature type="domain" description="Transcriptional regulator DauR-like HTH" evidence="2">
    <location>
        <begin position="138"/>
        <end position="199"/>
    </location>
</feature>
<evidence type="ECO:0000313" key="3">
    <source>
        <dbReference type="EMBL" id="NII04809.1"/>
    </source>
</evidence>
<evidence type="ECO:0000259" key="2">
    <source>
        <dbReference type="Pfam" id="PF13309"/>
    </source>
</evidence>
<proteinExistence type="predicted"/>
<dbReference type="Pfam" id="PF08348">
    <property type="entry name" value="PAS_6"/>
    <property type="match status" value="1"/>
</dbReference>
<reference evidence="3 4" key="1">
    <citation type="submission" date="2020-03" db="EMBL/GenBank/DDBJ databases">
        <authorList>
            <person name="Lai Q."/>
        </authorList>
    </citation>
    <scope>NUCLEOTIDE SEQUENCE [LARGE SCALE GENOMIC DNA]</scope>
    <source>
        <strain evidence="3 4">CCUG 25036</strain>
    </source>
</reference>
<sequence>MTDVLTTFIPVADAIAAVLKPHAEVVIHDLGNGRIRHIANRMSRRAPGDASLTDIADIESLDDAVIGPYPKTHADGRSMKSVTAVLRDGRRKAVGLLCINIDVSMFEAMHAMSKEFLHFAKVAPRPDALFREDWREEINDLVGAFLGERGTSLAGLDVTEREALVAQLDERGLFDIRHAANYIAKVLGVSRATLYKSLKRVRQDDM</sequence>
<dbReference type="EMBL" id="JAARLZ010000001">
    <property type="protein sequence ID" value="NII04809.1"/>
    <property type="molecule type" value="Genomic_DNA"/>
</dbReference>
<keyword evidence="4" id="KW-1185">Reference proteome</keyword>